<dbReference type="PANTHER" id="PTHR47926:SF537">
    <property type="entry name" value="PENTACOTRIPEPTIDE-REPEAT REGION OF PRORP DOMAIN-CONTAINING PROTEIN"/>
    <property type="match status" value="1"/>
</dbReference>
<evidence type="ECO:0000313" key="4">
    <source>
        <dbReference type="Proteomes" id="UP000541444"/>
    </source>
</evidence>
<keyword evidence="1" id="KW-0677">Repeat</keyword>
<feature type="repeat" description="PPR" evidence="2">
    <location>
        <begin position="176"/>
        <end position="206"/>
    </location>
</feature>
<organism evidence="3 4">
    <name type="scientific">Kingdonia uniflora</name>
    <dbReference type="NCBI Taxonomy" id="39325"/>
    <lineage>
        <taxon>Eukaryota</taxon>
        <taxon>Viridiplantae</taxon>
        <taxon>Streptophyta</taxon>
        <taxon>Embryophyta</taxon>
        <taxon>Tracheophyta</taxon>
        <taxon>Spermatophyta</taxon>
        <taxon>Magnoliopsida</taxon>
        <taxon>Ranunculales</taxon>
        <taxon>Circaeasteraceae</taxon>
        <taxon>Kingdonia</taxon>
    </lineage>
</organism>
<feature type="repeat" description="PPR" evidence="2">
    <location>
        <begin position="74"/>
        <end position="108"/>
    </location>
</feature>
<evidence type="ECO:0000313" key="3">
    <source>
        <dbReference type="EMBL" id="KAF6164652.1"/>
    </source>
</evidence>
<evidence type="ECO:0000256" key="1">
    <source>
        <dbReference type="ARBA" id="ARBA00022737"/>
    </source>
</evidence>
<accession>A0A7J7NCF0</accession>
<dbReference type="Pfam" id="PF20431">
    <property type="entry name" value="E_motif"/>
    <property type="match status" value="1"/>
</dbReference>
<keyword evidence="4" id="KW-1185">Reference proteome</keyword>
<dbReference type="FunFam" id="1.25.40.10:FF:000348">
    <property type="entry name" value="Pentatricopeptide repeat-containing protein chloroplastic"/>
    <property type="match status" value="1"/>
</dbReference>
<dbReference type="GO" id="GO:0003723">
    <property type="term" value="F:RNA binding"/>
    <property type="evidence" value="ECO:0007669"/>
    <property type="project" value="InterPro"/>
</dbReference>
<feature type="repeat" description="PPR" evidence="2">
    <location>
        <begin position="207"/>
        <end position="241"/>
    </location>
</feature>
<feature type="repeat" description="PPR" evidence="2">
    <location>
        <begin position="277"/>
        <end position="307"/>
    </location>
</feature>
<dbReference type="PANTHER" id="PTHR47926">
    <property type="entry name" value="PENTATRICOPEPTIDE REPEAT-CONTAINING PROTEIN"/>
    <property type="match status" value="1"/>
</dbReference>
<feature type="repeat" description="PPR" evidence="2">
    <location>
        <begin position="343"/>
        <end position="373"/>
    </location>
</feature>
<comment type="caution">
    <text evidence="3">The sequence shown here is derived from an EMBL/GenBank/DDBJ whole genome shotgun (WGS) entry which is preliminary data.</text>
</comment>
<dbReference type="InterPro" id="IPR046960">
    <property type="entry name" value="PPR_At4g14850-like_plant"/>
</dbReference>
<dbReference type="SUPFAM" id="SSF48452">
    <property type="entry name" value="TPR-like"/>
    <property type="match status" value="1"/>
</dbReference>
<dbReference type="InterPro" id="IPR046848">
    <property type="entry name" value="E_motif"/>
</dbReference>
<sequence length="488" mass="54580">MGITKSNILAATLISLAENCTTMRDLKRIHAGAIRTGFHFHTIILAKVLRFAAVSPSGDIHYARRLFDQMPQPNTFFYNTLIRGYSKSENPSCSIGLFSQMRRDYVDPDGFTFTFLLKSRSRMNLELLVGDEIHGQVLKFGFCSYLFVQNGLIHLYATRGLPSESHRVFDEIEDPDVVSWSGLVAAHLKISDLDEARSIFDRMPERDVVSWTSMISGYSQAKQSFEALDLFKEMRIAGVRPDEVTMVTVISTCTEVGDLDAGISIHHYIEVNGFGWMISLCNALIDMYAKCGFFEGARRIFENMKKRSLITWNSMISAYANHGDVEEAIELFHKMVNSGVFPDGVTFLALLAGYTHKGLVEEGYALFKSMKRKYGVEAGVEHYGCTVDMLGKAGRLKQAYDLIVNMPIPSNDVVWGALLNGCRTYGDVDMGELVVKKLLELKPEEGGYYILLSDIYVAAGRQIEAIEMRQKMEAKGATKTPGCSWVGI</sequence>
<name>A0A7J7NCF0_9MAGN</name>
<proteinExistence type="predicted"/>
<feature type="repeat" description="PPR" evidence="2">
    <location>
        <begin position="308"/>
        <end position="342"/>
    </location>
</feature>
<dbReference type="PROSITE" id="PS51375">
    <property type="entry name" value="PPR"/>
    <property type="match status" value="6"/>
</dbReference>
<evidence type="ECO:0008006" key="5">
    <source>
        <dbReference type="Google" id="ProtNLM"/>
    </source>
</evidence>
<dbReference type="EMBL" id="JACGCM010000923">
    <property type="protein sequence ID" value="KAF6164652.1"/>
    <property type="molecule type" value="Genomic_DNA"/>
</dbReference>
<dbReference type="FunFam" id="1.25.40.10:FF:000345">
    <property type="entry name" value="Pentatricopeptide repeat-containing protein"/>
    <property type="match status" value="1"/>
</dbReference>
<dbReference type="OrthoDB" id="185373at2759"/>
<dbReference type="InterPro" id="IPR011990">
    <property type="entry name" value="TPR-like_helical_dom_sf"/>
</dbReference>
<dbReference type="NCBIfam" id="TIGR00756">
    <property type="entry name" value="PPR"/>
    <property type="match status" value="6"/>
</dbReference>
<dbReference type="GO" id="GO:0009451">
    <property type="term" value="P:RNA modification"/>
    <property type="evidence" value="ECO:0007669"/>
    <property type="project" value="InterPro"/>
</dbReference>
<dbReference type="InterPro" id="IPR002885">
    <property type="entry name" value="PPR_rpt"/>
</dbReference>
<gene>
    <name evidence="3" type="ORF">GIB67_032880</name>
</gene>
<dbReference type="Gene3D" id="1.25.40.10">
    <property type="entry name" value="Tetratricopeptide repeat domain"/>
    <property type="match status" value="3"/>
</dbReference>
<evidence type="ECO:0000256" key="2">
    <source>
        <dbReference type="PROSITE-ProRule" id="PRU00708"/>
    </source>
</evidence>
<reference evidence="3 4" key="1">
    <citation type="journal article" date="2020" name="IScience">
        <title>Genome Sequencing of the Endangered Kingdonia uniflora (Circaeasteraceae, Ranunculales) Reveals Potential Mechanisms of Evolutionary Specialization.</title>
        <authorList>
            <person name="Sun Y."/>
            <person name="Deng T."/>
            <person name="Zhang A."/>
            <person name="Moore M.J."/>
            <person name="Landis J.B."/>
            <person name="Lin N."/>
            <person name="Zhang H."/>
            <person name="Zhang X."/>
            <person name="Huang J."/>
            <person name="Zhang X."/>
            <person name="Sun H."/>
            <person name="Wang H."/>
        </authorList>
    </citation>
    <scope>NUCLEOTIDE SEQUENCE [LARGE SCALE GENOMIC DNA]</scope>
    <source>
        <strain evidence="3">TB1705</strain>
        <tissue evidence="3">Leaf</tissue>
    </source>
</reference>
<dbReference type="Pfam" id="PF13041">
    <property type="entry name" value="PPR_2"/>
    <property type="match status" value="3"/>
</dbReference>
<protein>
    <recommendedName>
        <fullName evidence="5">Pentatricopeptide repeat-containing protein</fullName>
    </recommendedName>
</protein>
<dbReference type="Pfam" id="PF01535">
    <property type="entry name" value="PPR"/>
    <property type="match status" value="1"/>
</dbReference>
<dbReference type="Proteomes" id="UP000541444">
    <property type="component" value="Unassembled WGS sequence"/>
</dbReference>
<dbReference type="AlphaFoldDB" id="A0A7J7NCF0"/>